<accession>A0A024FX59</accession>
<proteinExistence type="predicted"/>
<name>A0A024FX59_9STRA</name>
<gene>
    <name evidence="1" type="ORF">BN9_126350</name>
</gene>
<organism evidence="1 2">
    <name type="scientific">Albugo candida</name>
    <dbReference type="NCBI Taxonomy" id="65357"/>
    <lineage>
        <taxon>Eukaryota</taxon>
        <taxon>Sar</taxon>
        <taxon>Stramenopiles</taxon>
        <taxon>Oomycota</taxon>
        <taxon>Peronosporomycetes</taxon>
        <taxon>Albuginales</taxon>
        <taxon>Albuginaceae</taxon>
        <taxon>Albugo</taxon>
    </lineage>
</organism>
<dbReference type="InParanoid" id="A0A024FX59"/>
<reference evidence="1 2" key="1">
    <citation type="submission" date="2012-05" db="EMBL/GenBank/DDBJ databases">
        <title>Recombination and specialization in a pathogen metapopulation.</title>
        <authorList>
            <person name="Gardiner A."/>
            <person name="Kemen E."/>
            <person name="Schultz-Larsen T."/>
            <person name="MacLean D."/>
            <person name="Van Oosterhout C."/>
            <person name="Jones J.D.G."/>
        </authorList>
    </citation>
    <scope>NUCLEOTIDE SEQUENCE [LARGE SCALE GENOMIC DNA]</scope>
    <source>
        <strain evidence="1 2">Ac Nc2</strain>
    </source>
</reference>
<dbReference type="AlphaFoldDB" id="A0A024FX59"/>
<comment type="caution">
    <text evidence="1">The sequence shown here is derived from an EMBL/GenBank/DDBJ whole genome shotgun (WGS) entry which is preliminary data.</text>
</comment>
<sequence length="71" mass="7785">MAIWWSHNQVGCAIERVQITCCYDTIDNIFIEKIVIVNLVAVSSILNGVLKATPEGNGNGIKNAAGLYHRQ</sequence>
<keyword evidence="2" id="KW-1185">Reference proteome</keyword>
<evidence type="ECO:0000313" key="1">
    <source>
        <dbReference type="EMBL" id="CCI11249.1"/>
    </source>
</evidence>
<dbReference type="EMBL" id="CAIX01000884">
    <property type="protein sequence ID" value="CCI11249.1"/>
    <property type="molecule type" value="Genomic_DNA"/>
</dbReference>
<protein>
    <submittedName>
        <fullName evidence="1">Uncharacterized protein</fullName>
    </submittedName>
</protein>
<dbReference type="Proteomes" id="UP000053237">
    <property type="component" value="Unassembled WGS sequence"/>
</dbReference>
<evidence type="ECO:0000313" key="2">
    <source>
        <dbReference type="Proteomes" id="UP000053237"/>
    </source>
</evidence>